<accession>A0A0V7ZSL6</accession>
<evidence type="ECO:0000313" key="3">
    <source>
        <dbReference type="Proteomes" id="UP000053372"/>
    </source>
</evidence>
<keyword evidence="3" id="KW-1185">Reference proteome</keyword>
<dbReference type="Proteomes" id="UP000053372">
    <property type="component" value="Unassembled WGS sequence"/>
</dbReference>
<dbReference type="OrthoDB" id="507684at2"/>
<reference evidence="2 3" key="1">
    <citation type="journal article" date="2015" name="Genome Announc.">
        <title>Draft Genome of the Euendolithic (true boring) Cyanobacterium Mastigocoleus testarum strain BC008.</title>
        <authorList>
            <person name="Guida B.S."/>
            <person name="Garcia-Pichel F."/>
        </authorList>
    </citation>
    <scope>NUCLEOTIDE SEQUENCE [LARGE SCALE GENOMIC DNA]</scope>
    <source>
        <strain evidence="2 3">BC008</strain>
    </source>
</reference>
<dbReference type="AlphaFoldDB" id="A0A0V7ZSL6"/>
<feature type="transmembrane region" description="Helical" evidence="1">
    <location>
        <begin position="93"/>
        <end position="114"/>
    </location>
</feature>
<comment type="caution">
    <text evidence="2">The sequence shown here is derived from an EMBL/GenBank/DDBJ whole genome shotgun (WGS) entry which is preliminary data.</text>
</comment>
<protein>
    <recommendedName>
        <fullName evidence="4">DUF4079 domain-containing protein</fullName>
    </recommendedName>
</protein>
<sequence>MELTDFISLIHPALAVIFVFPLIGNVSNFAWQARQRRLQTADKKKSKIPAVAGPEHRRFGNWLTGSVVGLTLIGLAYPIFTDNIIKNKLWFKAPFQAIFIVLMFVATITSLVFLYKAKQALWRGIFATLTGAGLVILGSQDGVFRRTNEWYWSHYYYGIAAALLMVFSLAIVPEIYRDRKNRWRIIHTILNTFALLLFIGQGMTGARDLLEIPLSWQKPYVFQCDFQNKTCLPNNPPNQQSMLNINSNSNY</sequence>
<evidence type="ECO:0000313" key="2">
    <source>
        <dbReference type="EMBL" id="KST67393.1"/>
    </source>
</evidence>
<feature type="transmembrane region" description="Helical" evidence="1">
    <location>
        <begin position="121"/>
        <end position="140"/>
    </location>
</feature>
<evidence type="ECO:0008006" key="4">
    <source>
        <dbReference type="Google" id="ProtNLM"/>
    </source>
</evidence>
<dbReference type="InterPro" id="IPR025067">
    <property type="entry name" value="DUF4079"/>
</dbReference>
<dbReference type="Pfam" id="PF13301">
    <property type="entry name" value="DUF4079"/>
    <property type="match status" value="1"/>
</dbReference>
<feature type="transmembrane region" description="Helical" evidence="1">
    <location>
        <begin position="155"/>
        <end position="176"/>
    </location>
</feature>
<evidence type="ECO:0000256" key="1">
    <source>
        <dbReference type="SAM" id="Phobius"/>
    </source>
</evidence>
<dbReference type="EMBL" id="LMTZ01000088">
    <property type="protein sequence ID" value="KST67393.1"/>
    <property type="molecule type" value="Genomic_DNA"/>
</dbReference>
<keyword evidence="1" id="KW-1133">Transmembrane helix</keyword>
<feature type="transmembrane region" description="Helical" evidence="1">
    <location>
        <begin position="62"/>
        <end position="81"/>
    </location>
</feature>
<feature type="transmembrane region" description="Helical" evidence="1">
    <location>
        <begin position="6"/>
        <end position="31"/>
    </location>
</feature>
<feature type="transmembrane region" description="Helical" evidence="1">
    <location>
        <begin position="188"/>
        <end position="206"/>
    </location>
</feature>
<keyword evidence="1" id="KW-0812">Transmembrane</keyword>
<gene>
    <name evidence="2" type="ORF">BC008_29815</name>
</gene>
<keyword evidence="1" id="KW-0472">Membrane</keyword>
<dbReference type="RefSeq" id="WP_027845702.1">
    <property type="nucleotide sequence ID" value="NZ_LMTZ01000088.1"/>
</dbReference>
<name>A0A0V7ZSL6_9CYAN</name>
<organism evidence="2 3">
    <name type="scientific">Mastigocoleus testarum BC008</name>
    <dbReference type="NCBI Taxonomy" id="371196"/>
    <lineage>
        <taxon>Bacteria</taxon>
        <taxon>Bacillati</taxon>
        <taxon>Cyanobacteriota</taxon>
        <taxon>Cyanophyceae</taxon>
        <taxon>Nostocales</taxon>
        <taxon>Hapalosiphonaceae</taxon>
        <taxon>Mastigocoleus</taxon>
    </lineage>
</organism>
<proteinExistence type="predicted"/>